<comment type="caution">
    <text evidence="4">The sequence shown here is derived from an EMBL/GenBank/DDBJ whole genome shotgun (WGS) entry which is preliminary data.</text>
</comment>
<dbReference type="AlphaFoldDB" id="A0A949TWW5"/>
<keyword evidence="4" id="KW-0378">Hydrolase</keyword>
<sequence>MKLVNFKVGEQIKLGIKNEQGIIDVAKVAEDHSIRAYAIVEEVIEGGEKALSELSQLIQKETNIIPEKEIIYAPPVIKPEKILCIALNYREAGKDIPKQPIIFSKFNNTLAAHDQIVSLPQNAEKFDYEAELVIVMGKEAKNISKEEALNYIFGYTAGNDLAARELQCITHQWLLGKTCDHFAPIGPYLVTADEIDTANLEIKCKVNGALRQNGNTRDMVLDCAAIVSYISSYMTLKPGDIIFTGTPSGAVSTYPEDKQQWLKSGDEIVVSIEKIGELINVLK</sequence>
<name>A0A949TWW5_9CLOT</name>
<evidence type="ECO:0000256" key="2">
    <source>
        <dbReference type="ARBA" id="ARBA00022723"/>
    </source>
</evidence>
<dbReference type="Proteomes" id="UP000694308">
    <property type="component" value="Unassembled WGS sequence"/>
</dbReference>
<evidence type="ECO:0000313" key="5">
    <source>
        <dbReference type="Proteomes" id="UP000694308"/>
    </source>
</evidence>
<dbReference type="InterPro" id="IPR011234">
    <property type="entry name" value="Fumarylacetoacetase-like_C"/>
</dbReference>
<evidence type="ECO:0000313" key="4">
    <source>
        <dbReference type="EMBL" id="MBV7276747.1"/>
    </source>
</evidence>
<dbReference type="InterPro" id="IPR051121">
    <property type="entry name" value="FAH"/>
</dbReference>
<dbReference type="GO" id="GO:0016853">
    <property type="term" value="F:isomerase activity"/>
    <property type="evidence" value="ECO:0007669"/>
    <property type="project" value="UniProtKB-ARBA"/>
</dbReference>
<dbReference type="FunFam" id="3.90.850.10:FF:000002">
    <property type="entry name" value="2-hydroxyhepta-2,4-diene-1,7-dioate isomerase"/>
    <property type="match status" value="1"/>
</dbReference>
<reference evidence="4" key="1">
    <citation type="submission" date="2020-12" db="EMBL/GenBank/DDBJ databases">
        <title>Clostridium thailandense sp. nov., a novel acetogenic bacterium isolated from peat land soil in Thailand.</title>
        <authorList>
            <person name="Chaikitkaew S."/>
            <person name="Birkeland N.K."/>
        </authorList>
    </citation>
    <scope>NUCLEOTIDE SEQUENCE</scope>
    <source>
        <strain evidence="4">PL3</strain>
    </source>
</reference>
<dbReference type="GO" id="GO:0046872">
    <property type="term" value="F:metal ion binding"/>
    <property type="evidence" value="ECO:0007669"/>
    <property type="project" value="UniProtKB-KW"/>
</dbReference>
<dbReference type="PANTHER" id="PTHR42796:SF4">
    <property type="entry name" value="FUMARYLACETOACETATE HYDROLASE DOMAIN-CONTAINING PROTEIN 2A"/>
    <property type="match status" value="1"/>
</dbReference>
<dbReference type="GO" id="GO:0016787">
    <property type="term" value="F:hydrolase activity"/>
    <property type="evidence" value="ECO:0007669"/>
    <property type="project" value="UniProtKB-KW"/>
</dbReference>
<dbReference type="RefSeq" id="WP_218323827.1">
    <property type="nucleotide sequence ID" value="NZ_JAEEGC010000204.1"/>
</dbReference>
<dbReference type="GO" id="GO:0019752">
    <property type="term" value="P:carboxylic acid metabolic process"/>
    <property type="evidence" value="ECO:0007669"/>
    <property type="project" value="UniProtKB-ARBA"/>
</dbReference>
<protein>
    <submittedName>
        <fullName evidence="4">Fumarylacetoacetate hydrolase family protein</fullName>
    </submittedName>
</protein>
<evidence type="ECO:0000259" key="3">
    <source>
        <dbReference type="Pfam" id="PF01557"/>
    </source>
</evidence>
<keyword evidence="2" id="KW-0479">Metal-binding</keyword>
<keyword evidence="5" id="KW-1185">Reference proteome</keyword>
<gene>
    <name evidence="4" type="ORF">I6U48_28140</name>
</gene>
<dbReference type="EMBL" id="JAEEGC010000204">
    <property type="protein sequence ID" value="MBV7276747.1"/>
    <property type="molecule type" value="Genomic_DNA"/>
</dbReference>
<proteinExistence type="inferred from homology"/>
<evidence type="ECO:0000256" key="1">
    <source>
        <dbReference type="ARBA" id="ARBA00010211"/>
    </source>
</evidence>
<organism evidence="4 5">
    <name type="scientific">Clostridium thailandense</name>
    <dbReference type="NCBI Taxonomy" id="2794346"/>
    <lineage>
        <taxon>Bacteria</taxon>
        <taxon>Bacillati</taxon>
        <taxon>Bacillota</taxon>
        <taxon>Clostridia</taxon>
        <taxon>Eubacteriales</taxon>
        <taxon>Clostridiaceae</taxon>
        <taxon>Clostridium</taxon>
    </lineage>
</organism>
<comment type="similarity">
    <text evidence="1">Belongs to the FAH family.</text>
</comment>
<dbReference type="PANTHER" id="PTHR42796">
    <property type="entry name" value="FUMARYLACETOACETATE HYDROLASE DOMAIN-CONTAINING PROTEIN 2A-RELATED"/>
    <property type="match status" value="1"/>
</dbReference>
<accession>A0A949TWW5</accession>
<dbReference type="Pfam" id="PF01557">
    <property type="entry name" value="FAA_hydrolase"/>
    <property type="match status" value="1"/>
</dbReference>
<feature type="domain" description="Fumarylacetoacetase-like C-terminal" evidence="3">
    <location>
        <begin position="81"/>
        <end position="281"/>
    </location>
</feature>